<keyword evidence="3" id="KW-1185">Reference proteome</keyword>
<gene>
    <name evidence="2" type="ORF">J5V16_01165</name>
</gene>
<keyword evidence="1" id="KW-0812">Transmembrane</keyword>
<protein>
    <recommendedName>
        <fullName evidence="4">LPXTG cell wall anchor domain-containing protein</fullName>
    </recommendedName>
</protein>
<dbReference type="EMBL" id="JAGFNP010000001">
    <property type="protein sequence ID" value="MBO3731418.1"/>
    <property type="molecule type" value="Genomic_DNA"/>
</dbReference>
<name>A0ABS3U0Z7_9ACTN</name>
<comment type="caution">
    <text evidence="2">The sequence shown here is derived from an EMBL/GenBank/DDBJ whole genome shotgun (WGS) entry which is preliminary data.</text>
</comment>
<feature type="transmembrane region" description="Helical" evidence="1">
    <location>
        <begin position="6"/>
        <end position="38"/>
    </location>
</feature>
<evidence type="ECO:0000313" key="2">
    <source>
        <dbReference type="EMBL" id="MBO3731418.1"/>
    </source>
</evidence>
<keyword evidence="1" id="KW-0472">Membrane</keyword>
<organism evidence="2 3">
    <name type="scientific">Glycomyces niveus</name>
    <dbReference type="NCBI Taxonomy" id="2820287"/>
    <lineage>
        <taxon>Bacteria</taxon>
        <taxon>Bacillati</taxon>
        <taxon>Actinomycetota</taxon>
        <taxon>Actinomycetes</taxon>
        <taxon>Glycomycetales</taxon>
        <taxon>Glycomycetaceae</taxon>
        <taxon>Glycomyces</taxon>
    </lineage>
</organism>
<evidence type="ECO:0008006" key="4">
    <source>
        <dbReference type="Google" id="ProtNLM"/>
    </source>
</evidence>
<evidence type="ECO:0000313" key="3">
    <source>
        <dbReference type="Proteomes" id="UP000681341"/>
    </source>
</evidence>
<accession>A0ABS3U0Z7</accession>
<keyword evidence="1" id="KW-1133">Transmembrane helix</keyword>
<proteinExistence type="predicted"/>
<dbReference type="RefSeq" id="WP_208494124.1">
    <property type="nucleotide sequence ID" value="NZ_JAGFNP010000001.1"/>
</dbReference>
<reference evidence="2 3" key="1">
    <citation type="submission" date="2021-03" db="EMBL/GenBank/DDBJ databases">
        <title>Glycomyces sp. nov., a novel actinomycete isolated from soil.</title>
        <authorList>
            <person name="Yang X."/>
            <person name="Xu X."/>
        </authorList>
    </citation>
    <scope>NUCLEOTIDE SEQUENCE [LARGE SCALE GENOMIC DNA]</scope>
    <source>
        <strain evidence="2 3">NEAU-S30</strain>
    </source>
</reference>
<evidence type="ECO:0000256" key="1">
    <source>
        <dbReference type="SAM" id="Phobius"/>
    </source>
</evidence>
<sequence length="47" mass="5122">MIVAWVLLAILGFAIEGLLWLAVVGIVLFIGTLVFGLIRRRAGRRSA</sequence>
<dbReference type="Proteomes" id="UP000681341">
    <property type="component" value="Unassembled WGS sequence"/>
</dbReference>